<organism evidence="4 5">
    <name type="scientific">Luteipulveratus halotolerans</name>
    <dbReference type="NCBI Taxonomy" id="1631356"/>
    <lineage>
        <taxon>Bacteria</taxon>
        <taxon>Bacillati</taxon>
        <taxon>Actinomycetota</taxon>
        <taxon>Actinomycetes</taxon>
        <taxon>Micrococcales</taxon>
        <taxon>Dermacoccaceae</taxon>
        <taxon>Luteipulveratus</taxon>
    </lineage>
</organism>
<dbReference type="GO" id="GO:0000976">
    <property type="term" value="F:transcription cis-regulatory region binding"/>
    <property type="evidence" value="ECO:0007669"/>
    <property type="project" value="TreeGrafter"/>
</dbReference>
<dbReference type="InterPro" id="IPR009057">
    <property type="entry name" value="Homeodomain-like_sf"/>
</dbReference>
<dbReference type="EMBL" id="LAIR01000002">
    <property type="protein sequence ID" value="KNX38429.1"/>
    <property type="molecule type" value="Genomic_DNA"/>
</dbReference>
<dbReference type="SUPFAM" id="SSF46689">
    <property type="entry name" value="Homeodomain-like"/>
    <property type="match status" value="1"/>
</dbReference>
<evidence type="ECO:0000256" key="1">
    <source>
        <dbReference type="ARBA" id="ARBA00023125"/>
    </source>
</evidence>
<dbReference type="AlphaFoldDB" id="A0A0L6CL21"/>
<dbReference type="Proteomes" id="UP000037397">
    <property type="component" value="Unassembled WGS sequence"/>
</dbReference>
<dbReference type="PRINTS" id="PR00455">
    <property type="entry name" value="HTHTETR"/>
</dbReference>
<proteinExistence type="predicted"/>
<dbReference type="Pfam" id="PF00440">
    <property type="entry name" value="TetR_N"/>
    <property type="match status" value="1"/>
</dbReference>
<dbReference type="GO" id="GO:0003700">
    <property type="term" value="F:DNA-binding transcription factor activity"/>
    <property type="evidence" value="ECO:0007669"/>
    <property type="project" value="TreeGrafter"/>
</dbReference>
<gene>
    <name evidence="4" type="ORF">VV01_16795</name>
</gene>
<feature type="domain" description="HTH tetR-type" evidence="3">
    <location>
        <begin position="15"/>
        <end position="75"/>
    </location>
</feature>
<dbReference type="RefSeq" id="WP_050670886.1">
    <property type="nucleotide sequence ID" value="NZ_LAIR01000002.1"/>
</dbReference>
<dbReference type="STRING" id="1631356.VV01_16795"/>
<evidence type="ECO:0000259" key="3">
    <source>
        <dbReference type="PROSITE" id="PS50977"/>
    </source>
</evidence>
<dbReference type="PANTHER" id="PTHR30055">
    <property type="entry name" value="HTH-TYPE TRANSCRIPTIONAL REGULATOR RUTR"/>
    <property type="match status" value="1"/>
</dbReference>
<dbReference type="InterPro" id="IPR001647">
    <property type="entry name" value="HTH_TetR"/>
</dbReference>
<evidence type="ECO:0000256" key="2">
    <source>
        <dbReference type="PROSITE-ProRule" id="PRU00335"/>
    </source>
</evidence>
<keyword evidence="5" id="KW-1185">Reference proteome</keyword>
<accession>A0A0L6CL21</accession>
<protein>
    <submittedName>
        <fullName evidence="4">TetR family transcriptional regulator</fullName>
    </submittedName>
</protein>
<dbReference type="OrthoDB" id="9816296at2"/>
<evidence type="ECO:0000313" key="5">
    <source>
        <dbReference type="Proteomes" id="UP000037397"/>
    </source>
</evidence>
<evidence type="ECO:0000313" key="4">
    <source>
        <dbReference type="EMBL" id="KNX38429.1"/>
    </source>
</evidence>
<sequence>MATARTREPQQDRSRATRLRLLETAVECLAELGCSATSVGLVAERADVSRGAAQHHFPTREALFMAAVDHMADVRADELKQQAAALPADEDRTYAVLDLLCGFYVGPLFRAALQVWVTASADEALRSRVIPMEAKFGRDVYAAAVELLGLDTSRPEVRETLMGTLDLIRGLGLADVLTDDSRRREVILRRWASTINQTLDPGG</sequence>
<name>A0A0L6CL21_9MICO</name>
<dbReference type="PROSITE" id="PS50977">
    <property type="entry name" value="HTH_TETR_2"/>
    <property type="match status" value="1"/>
</dbReference>
<comment type="caution">
    <text evidence="4">The sequence shown here is derived from an EMBL/GenBank/DDBJ whole genome shotgun (WGS) entry which is preliminary data.</text>
</comment>
<reference evidence="5" key="1">
    <citation type="submission" date="2015-03" db="EMBL/GenBank/DDBJ databases">
        <title>Luteipulveratus halotolerans sp. nov., a novel actinobacterium (Dermacoccaceae) from Sarawak, Malaysia.</title>
        <authorList>
            <person name="Juboi H."/>
            <person name="Basik A."/>
            <person name="Shamsul S.S."/>
            <person name="Arnold P."/>
            <person name="Schmitt E.K."/>
            <person name="Sanglier J.-J."/>
            <person name="Yeo T."/>
        </authorList>
    </citation>
    <scope>NUCLEOTIDE SEQUENCE [LARGE SCALE GENOMIC DNA]</scope>
    <source>
        <strain evidence="5">C296001</strain>
    </source>
</reference>
<feature type="DNA-binding region" description="H-T-H motif" evidence="2">
    <location>
        <begin position="38"/>
        <end position="57"/>
    </location>
</feature>
<keyword evidence="1 2" id="KW-0238">DNA-binding</keyword>
<dbReference type="PATRIC" id="fig|1631356.3.peg.3337"/>
<dbReference type="Gene3D" id="1.10.357.10">
    <property type="entry name" value="Tetracycline Repressor, domain 2"/>
    <property type="match status" value="1"/>
</dbReference>
<dbReference type="InterPro" id="IPR050109">
    <property type="entry name" value="HTH-type_TetR-like_transc_reg"/>
</dbReference>
<dbReference type="PANTHER" id="PTHR30055:SF226">
    <property type="entry name" value="HTH-TYPE TRANSCRIPTIONAL REGULATOR PKSA"/>
    <property type="match status" value="1"/>
</dbReference>